<feature type="domain" description="HTH lysR-type" evidence="5">
    <location>
        <begin position="9"/>
        <end position="66"/>
    </location>
</feature>
<dbReference type="PANTHER" id="PTHR30118">
    <property type="entry name" value="HTH-TYPE TRANSCRIPTIONAL REGULATOR LEUO-RELATED"/>
    <property type="match status" value="1"/>
</dbReference>
<dbReference type="PROSITE" id="PS50931">
    <property type="entry name" value="HTH_LYSR"/>
    <property type="match status" value="1"/>
</dbReference>
<name>A0AAW4HFA6_VIBVL</name>
<dbReference type="InterPro" id="IPR050389">
    <property type="entry name" value="LysR-type_TF"/>
</dbReference>
<proteinExistence type="inferred from homology"/>
<gene>
    <name evidence="6" type="ORF">J0J18_17465</name>
</gene>
<sequence length="313" mass="35491">MKDIDWHKIDLNLLKILRVLAEEQNTRLAAERLFVGQSAVSKSLSKLRELFYDELFTRERHGLTPTPYCLSIMPKVNQLLESFELLLNKQEQFDPASIHRELCIAINPLLYRVVIPRLYPILRKEAPNAVFRFINWSWDAEAKLLSGQIDMGIHFSPLDTSSHIQAINLCPVEFQLCSRHDDPFAQRGYTIKQLASTPLTVLVMPSYANKLSIAEKMMVSAGLEGKVIARCDQLDMCLSIVSSGDAVMPVCSLVQHILPEELILSPIPNEITLPDYHIALHATHHSQSSDVGQWLQQRIRQVILSLHAPEADK</sequence>
<evidence type="ECO:0000259" key="5">
    <source>
        <dbReference type="PROSITE" id="PS50931"/>
    </source>
</evidence>
<dbReference type="InterPro" id="IPR005119">
    <property type="entry name" value="LysR_subst-bd"/>
</dbReference>
<dbReference type="SUPFAM" id="SSF53850">
    <property type="entry name" value="Periplasmic binding protein-like II"/>
    <property type="match status" value="1"/>
</dbReference>
<dbReference type="Pfam" id="PF00126">
    <property type="entry name" value="HTH_1"/>
    <property type="match status" value="1"/>
</dbReference>
<evidence type="ECO:0000313" key="7">
    <source>
        <dbReference type="Proteomes" id="UP000664056"/>
    </source>
</evidence>
<keyword evidence="3" id="KW-0238">DNA-binding</keyword>
<evidence type="ECO:0000256" key="4">
    <source>
        <dbReference type="ARBA" id="ARBA00023163"/>
    </source>
</evidence>
<keyword evidence="2" id="KW-0805">Transcription regulation</keyword>
<dbReference type="EMBL" id="JAFKOQ010000014">
    <property type="protein sequence ID" value="MBN8123535.1"/>
    <property type="molecule type" value="Genomic_DNA"/>
</dbReference>
<evidence type="ECO:0000256" key="1">
    <source>
        <dbReference type="ARBA" id="ARBA00009437"/>
    </source>
</evidence>
<dbReference type="SUPFAM" id="SSF46785">
    <property type="entry name" value="Winged helix' DNA-binding domain"/>
    <property type="match status" value="1"/>
</dbReference>
<evidence type="ECO:0000256" key="2">
    <source>
        <dbReference type="ARBA" id="ARBA00023015"/>
    </source>
</evidence>
<dbReference type="GO" id="GO:0003700">
    <property type="term" value="F:DNA-binding transcription factor activity"/>
    <property type="evidence" value="ECO:0007669"/>
    <property type="project" value="InterPro"/>
</dbReference>
<evidence type="ECO:0000313" key="6">
    <source>
        <dbReference type="EMBL" id="MBN8123535.1"/>
    </source>
</evidence>
<dbReference type="GO" id="GO:0003677">
    <property type="term" value="F:DNA binding"/>
    <property type="evidence" value="ECO:0007669"/>
    <property type="project" value="UniProtKB-KW"/>
</dbReference>
<organism evidence="6 7">
    <name type="scientific">Vibrio vulnificus</name>
    <dbReference type="NCBI Taxonomy" id="672"/>
    <lineage>
        <taxon>Bacteria</taxon>
        <taxon>Pseudomonadati</taxon>
        <taxon>Pseudomonadota</taxon>
        <taxon>Gammaproteobacteria</taxon>
        <taxon>Vibrionales</taxon>
        <taxon>Vibrionaceae</taxon>
        <taxon>Vibrio</taxon>
    </lineage>
</organism>
<protein>
    <submittedName>
        <fullName evidence="6">LysR family transcriptional regulator</fullName>
    </submittedName>
</protein>
<dbReference type="InterPro" id="IPR036388">
    <property type="entry name" value="WH-like_DNA-bd_sf"/>
</dbReference>
<dbReference type="Proteomes" id="UP000664056">
    <property type="component" value="Unassembled WGS sequence"/>
</dbReference>
<comment type="caution">
    <text evidence="6">The sequence shown here is derived from an EMBL/GenBank/DDBJ whole genome shotgun (WGS) entry which is preliminary data.</text>
</comment>
<keyword evidence="4" id="KW-0804">Transcription</keyword>
<accession>A0AAW4HFA6</accession>
<dbReference type="Gene3D" id="1.10.10.10">
    <property type="entry name" value="Winged helix-like DNA-binding domain superfamily/Winged helix DNA-binding domain"/>
    <property type="match status" value="1"/>
</dbReference>
<dbReference type="Pfam" id="PF03466">
    <property type="entry name" value="LysR_substrate"/>
    <property type="match status" value="1"/>
</dbReference>
<dbReference type="InterPro" id="IPR036390">
    <property type="entry name" value="WH_DNA-bd_sf"/>
</dbReference>
<evidence type="ECO:0000256" key="3">
    <source>
        <dbReference type="ARBA" id="ARBA00023125"/>
    </source>
</evidence>
<dbReference type="RefSeq" id="WP_045610168.1">
    <property type="nucleotide sequence ID" value="NZ_CP046833.1"/>
</dbReference>
<comment type="similarity">
    <text evidence="1">Belongs to the LysR transcriptional regulatory family.</text>
</comment>
<dbReference type="Gene3D" id="3.40.190.10">
    <property type="entry name" value="Periplasmic binding protein-like II"/>
    <property type="match status" value="2"/>
</dbReference>
<dbReference type="InterPro" id="IPR000847">
    <property type="entry name" value="LysR_HTH_N"/>
</dbReference>
<dbReference type="PANTHER" id="PTHR30118:SF7">
    <property type="entry name" value="TRANSCRIPTIONAL REGULATOR LYSR FAMILY"/>
    <property type="match status" value="1"/>
</dbReference>
<reference evidence="6" key="1">
    <citation type="submission" date="2021-03" db="EMBL/GenBank/DDBJ databases">
        <title>Study of the foodborne Vibrio vulnificus isolates from China.</title>
        <authorList>
            <person name="Zheng Z."/>
            <person name="Ye L."/>
        </authorList>
    </citation>
    <scope>NUCLEOTIDE SEQUENCE</scope>
    <source>
        <strain evidence="6">Vv1582</strain>
    </source>
</reference>
<dbReference type="AlphaFoldDB" id="A0AAW4HFA6"/>